<evidence type="ECO:0000313" key="2">
    <source>
        <dbReference type="Proteomes" id="UP000321393"/>
    </source>
</evidence>
<comment type="caution">
    <text evidence="1">The sequence shown here is derived from an EMBL/GenBank/DDBJ whole genome shotgun (WGS) entry which is preliminary data.</text>
</comment>
<dbReference type="AlphaFoldDB" id="A0A5A7T839"/>
<organism evidence="1 2">
    <name type="scientific">Cucumis melo var. makuwa</name>
    <name type="common">Oriental melon</name>
    <dbReference type="NCBI Taxonomy" id="1194695"/>
    <lineage>
        <taxon>Eukaryota</taxon>
        <taxon>Viridiplantae</taxon>
        <taxon>Streptophyta</taxon>
        <taxon>Embryophyta</taxon>
        <taxon>Tracheophyta</taxon>
        <taxon>Spermatophyta</taxon>
        <taxon>Magnoliopsida</taxon>
        <taxon>eudicotyledons</taxon>
        <taxon>Gunneridae</taxon>
        <taxon>Pentapetalae</taxon>
        <taxon>rosids</taxon>
        <taxon>fabids</taxon>
        <taxon>Cucurbitales</taxon>
        <taxon>Cucurbitaceae</taxon>
        <taxon>Benincaseae</taxon>
        <taxon>Cucumis</taxon>
    </lineage>
</organism>
<reference evidence="1 2" key="1">
    <citation type="submission" date="2019-08" db="EMBL/GenBank/DDBJ databases">
        <title>Draft genome sequences of two oriental melons (Cucumis melo L. var makuwa).</title>
        <authorList>
            <person name="Kwon S.-Y."/>
        </authorList>
    </citation>
    <scope>NUCLEOTIDE SEQUENCE [LARGE SCALE GENOMIC DNA]</scope>
    <source>
        <strain evidence="2">cv. SW 3</strain>
        <tissue evidence="1">Leaf</tissue>
    </source>
</reference>
<dbReference type="Proteomes" id="UP000321393">
    <property type="component" value="Unassembled WGS sequence"/>
</dbReference>
<gene>
    <name evidence="1" type="ORF">E6C27_scaffold744G001130</name>
</gene>
<protein>
    <submittedName>
        <fullName evidence="1">Gag-pol polyprotein</fullName>
    </submittedName>
</protein>
<name>A0A5A7T839_CUCMM</name>
<dbReference type="EMBL" id="SSTE01018396">
    <property type="protein sequence ID" value="KAA0039632.1"/>
    <property type="molecule type" value="Genomic_DNA"/>
</dbReference>
<accession>A0A5A7T839</accession>
<evidence type="ECO:0000313" key="1">
    <source>
        <dbReference type="EMBL" id="KAA0039632.1"/>
    </source>
</evidence>
<dbReference type="OrthoDB" id="1931687at2759"/>
<sequence length="148" mass="17001">MSEDESVAGYNERVLEIANESFNLGEKIPESKIVRKVLRSLLGKFDMKLKIKWKEDSEARAMQKEKIQNLCYALQRYRILVKGNIEKYNVPCLNDVRYVEGLKANLISVSQLGDQGYIVNFSKDDCIVISTDKRVVMSGCRQADNCYH</sequence>
<proteinExistence type="predicted"/>